<reference evidence="2 3" key="1">
    <citation type="submission" date="2024-04" db="EMBL/GenBank/DDBJ databases">
        <title>The reference genome of an endangered Asteraceae, Deinandra increscens subsp. villosa, native to the Central Coast of California.</title>
        <authorList>
            <person name="Guilliams M."/>
            <person name="Hasenstab-Lehman K."/>
            <person name="Meyer R."/>
            <person name="Mcevoy S."/>
        </authorList>
    </citation>
    <scope>NUCLEOTIDE SEQUENCE [LARGE SCALE GENOMIC DNA]</scope>
    <source>
        <tissue evidence="2">Leaf</tissue>
    </source>
</reference>
<keyword evidence="3" id="KW-1185">Reference proteome</keyword>
<comment type="caution">
    <text evidence="2">The sequence shown here is derived from an EMBL/GenBank/DDBJ whole genome shotgun (WGS) entry which is preliminary data.</text>
</comment>
<evidence type="ECO:0000313" key="2">
    <source>
        <dbReference type="EMBL" id="KAK9048894.1"/>
    </source>
</evidence>
<proteinExistence type="predicted"/>
<dbReference type="AlphaFoldDB" id="A0AAP0C8A0"/>
<feature type="signal peptide" evidence="1">
    <location>
        <begin position="1"/>
        <end position="28"/>
    </location>
</feature>
<gene>
    <name evidence="2" type="ORF">SSX86_032140</name>
</gene>
<evidence type="ECO:0000313" key="3">
    <source>
        <dbReference type="Proteomes" id="UP001408789"/>
    </source>
</evidence>
<feature type="chain" id="PRO_5043021149" evidence="1">
    <location>
        <begin position="29"/>
        <end position="126"/>
    </location>
</feature>
<organism evidence="2 3">
    <name type="scientific">Deinandra increscens subsp. villosa</name>
    <dbReference type="NCBI Taxonomy" id="3103831"/>
    <lineage>
        <taxon>Eukaryota</taxon>
        <taxon>Viridiplantae</taxon>
        <taxon>Streptophyta</taxon>
        <taxon>Embryophyta</taxon>
        <taxon>Tracheophyta</taxon>
        <taxon>Spermatophyta</taxon>
        <taxon>Magnoliopsida</taxon>
        <taxon>eudicotyledons</taxon>
        <taxon>Gunneridae</taxon>
        <taxon>Pentapetalae</taxon>
        <taxon>asterids</taxon>
        <taxon>campanulids</taxon>
        <taxon>Asterales</taxon>
        <taxon>Asteraceae</taxon>
        <taxon>Asteroideae</taxon>
        <taxon>Heliantheae alliance</taxon>
        <taxon>Madieae</taxon>
        <taxon>Madiinae</taxon>
        <taxon>Deinandra</taxon>
    </lineage>
</organism>
<sequence>MATNTMSTKPPPFLFFLLLLAIAVAVTASTSPCSSFAKPCIPCAGTINCFRADPVCGENNVTYTCGCPDARCHCVRVVKLGLRFCSYMGLKQDDSESSLVLSGAYGCCITAFKLVDQVCLIATVLS</sequence>
<name>A0AAP0C8A0_9ASTR</name>
<dbReference type="Proteomes" id="UP001408789">
    <property type="component" value="Unassembled WGS sequence"/>
</dbReference>
<dbReference type="PANTHER" id="PTHR34376">
    <property type="entry name" value="SERINE PROTEASE INHIBITOR, KAZAL-TYPE FAMILY PROTEIN"/>
    <property type="match status" value="1"/>
</dbReference>
<dbReference type="PANTHER" id="PTHR34376:SF2">
    <property type="entry name" value="SERINE PROTEASE INHIBITOR, KAZAL-TYPE FAMILY PROTEIN"/>
    <property type="match status" value="1"/>
</dbReference>
<accession>A0AAP0C8A0</accession>
<protein>
    <submittedName>
        <fullName evidence="2">Uncharacterized protein</fullName>
    </submittedName>
</protein>
<dbReference type="EMBL" id="JBCNJP010009536">
    <property type="protein sequence ID" value="KAK9048894.1"/>
    <property type="molecule type" value="Genomic_DNA"/>
</dbReference>
<keyword evidence="1" id="KW-0732">Signal</keyword>
<evidence type="ECO:0000256" key="1">
    <source>
        <dbReference type="SAM" id="SignalP"/>
    </source>
</evidence>